<sequence>MESENSLLGYFISWIPMLIYLVASLWVSIWLTFKLIRVQQAMVRAQEGILAKLTDMDKRMSGKPSQE</sequence>
<keyword evidence="1" id="KW-0812">Transmembrane</keyword>
<reference evidence="2 3" key="1">
    <citation type="submission" date="2018-10" db="EMBL/GenBank/DDBJ databases">
        <authorList>
            <person name="Perry B.J."/>
            <person name="Sullivan J.T."/>
            <person name="Murphy R.J.T."/>
            <person name="Ramsay J.P."/>
            <person name="Ronson C.W."/>
        </authorList>
    </citation>
    <scope>NUCLEOTIDE SEQUENCE [LARGE SCALE GENOMIC DNA]</scope>
    <source>
        <strain evidence="2 3">R88b</strain>
    </source>
</reference>
<dbReference type="AlphaFoldDB" id="A0A6M7WGI6"/>
<accession>A0A6M7WGI6</accession>
<proteinExistence type="predicted"/>
<keyword evidence="1" id="KW-1133">Transmembrane helix</keyword>
<evidence type="ECO:0000313" key="3">
    <source>
        <dbReference type="Proteomes" id="UP000503017"/>
    </source>
</evidence>
<name>A0A6M7WGI6_RHILI</name>
<feature type="transmembrane region" description="Helical" evidence="1">
    <location>
        <begin position="12"/>
        <end position="33"/>
    </location>
</feature>
<protein>
    <submittedName>
        <fullName evidence="2">Uncharacterized protein</fullName>
    </submittedName>
</protein>
<gene>
    <name evidence="2" type="ORF">EB235_16930</name>
</gene>
<organism evidence="2 3">
    <name type="scientific">Mesorhizobium loti R88b</name>
    <dbReference type="NCBI Taxonomy" id="935548"/>
    <lineage>
        <taxon>Bacteria</taxon>
        <taxon>Pseudomonadati</taxon>
        <taxon>Pseudomonadota</taxon>
        <taxon>Alphaproteobacteria</taxon>
        <taxon>Hyphomicrobiales</taxon>
        <taxon>Phyllobacteriaceae</taxon>
        <taxon>Mesorhizobium</taxon>
    </lineage>
</organism>
<evidence type="ECO:0000313" key="2">
    <source>
        <dbReference type="EMBL" id="QKD02980.1"/>
    </source>
</evidence>
<dbReference type="EMBL" id="CP033367">
    <property type="protein sequence ID" value="QKD02980.1"/>
    <property type="molecule type" value="Genomic_DNA"/>
</dbReference>
<dbReference type="Proteomes" id="UP000503017">
    <property type="component" value="Chromosome"/>
</dbReference>
<evidence type="ECO:0000256" key="1">
    <source>
        <dbReference type="SAM" id="Phobius"/>
    </source>
</evidence>
<dbReference type="RefSeq" id="WP_027029908.1">
    <property type="nucleotide sequence ID" value="NZ_KI912159.1"/>
</dbReference>
<keyword evidence="1" id="KW-0472">Membrane</keyword>